<dbReference type="GO" id="GO:0045892">
    <property type="term" value="P:negative regulation of DNA-templated transcription"/>
    <property type="evidence" value="ECO:0007669"/>
    <property type="project" value="TreeGrafter"/>
</dbReference>
<sequence length="240" mass="27962">MYPMNKIPLHKMIYDSIAKKITAQDYHIGDALPSESELERTFQVSRTPIRQALKQLEMDGLIYRLQGKGSFVANYMPIGNWTAMTGFQDLYNEEWQKIFARTLEVGRIRSPFHAQLLRVQENAELIHLKRIRYFNGEPVIYLEHYLNLKLPLDIFRKNGDFISIDQLLNDEQGIEFTSVKEKIEAVTVSESIAEQLHLKNGAPVVRSTRISFDQEGQPVDVTVNYFSSDKWTYRINFNKK</sequence>
<organism evidence="5 6">
    <name type="scientific">Sporolactobacillus terrae</name>
    <dbReference type="NCBI Taxonomy" id="269673"/>
    <lineage>
        <taxon>Bacteria</taxon>
        <taxon>Bacillati</taxon>
        <taxon>Bacillota</taxon>
        <taxon>Bacilli</taxon>
        <taxon>Bacillales</taxon>
        <taxon>Sporolactobacillaceae</taxon>
        <taxon>Sporolactobacillus</taxon>
    </lineage>
</organism>
<dbReference type="SUPFAM" id="SSF46785">
    <property type="entry name" value="Winged helix' DNA-binding domain"/>
    <property type="match status" value="1"/>
</dbReference>
<dbReference type="PANTHER" id="PTHR44846:SF1">
    <property type="entry name" value="MANNOSYL-D-GLYCERATE TRANSPORT_METABOLISM SYSTEM REPRESSOR MNGR-RELATED"/>
    <property type="match status" value="1"/>
</dbReference>
<dbReference type="Gene3D" id="1.10.10.10">
    <property type="entry name" value="Winged helix-like DNA-binding domain superfamily/Winged helix DNA-binding domain"/>
    <property type="match status" value="1"/>
</dbReference>
<dbReference type="GO" id="GO:0003677">
    <property type="term" value="F:DNA binding"/>
    <property type="evidence" value="ECO:0007669"/>
    <property type="project" value="UniProtKB-KW"/>
</dbReference>
<evidence type="ECO:0000259" key="4">
    <source>
        <dbReference type="PROSITE" id="PS50949"/>
    </source>
</evidence>
<dbReference type="Pfam" id="PF07702">
    <property type="entry name" value="UTRA"/>
    <property type="match status" value="1"/>
</dbReference>
<feature type="domain" description="HTH gntR-type" evidence="4">
    <location>
        <begin position="7"/>
        <end position="75"/>
    </location>
</feature>
<dbReference type="SUPFAM" id="SSF64288">
    <property type="entry name" value="Chorismate lyase-like"/>
    <property type="match status" value="1"/>
</dbReference>
<evidence type="ECO:0000256" key="1">
    <source>
        <dbReference type="ARBA" id="ARBA00023015"/>
    </source>
</evidence>
<dbReference type="InterPro" id="IPR036388">
    <property type="entry name" value="WH-like_DNA-bd_sf"/>
</dbReference>
<keyword evidence="1" id="KW-0805">Transcription regulation</keyword>
<dbReference type="InterPro" id="IPR011663">
    <property type="entry name" value="UTRA"/>
</dbReference>
<dbReference type="PANTHER" id="PTHR44846">
    <property type="entry name" value="MANNOSYL-D-GLYCERATE TRANSPORT/METABOLISM SYSTEM REPRESSOR MNGR-RELATED"/>
    <property type="match status" value="1"/>
</dbReference>
<dbReference type="InterPro" id="IPR036390">
    <property type="entry name" value="WH_DNA-bd_sf"/>
</dbReference>
<proteinExistence type="predicted"/>
<dbReference type="PROSITE" id="PS50949">
    <property type="entry name" value="HTH_GNTR"/>
    <property type="match status" value="1"/>
</dbReference>
<evidence type="ECO:0000313" key="5">
    <source>
        <dbReference type="EMBL" id="BBN97877.1"/>
    </source>
</evidence>
<keyword evidence="3" id="KW-0804">Transcription</keyword>
<dbReference type="GO" id="GO:0003700">
    <property type="term" value="F:DNA-binding transcription factor activity"/>
    <property type="evidence" value="ECO:0007669"/>
    <property type="project" value="InterPro"/>
</dbReference>
<reference evidence="5 6" key="1">
    <citation type="submission" date="2019-09" db="EMBL/GenBank/DDBJ databases">
        <title>Complete genome sequence of Sporolactobacillus terrae 70-3.</title>
        <authorList>
            <person name="Tanaka N."/>
            <person name="Shiwa Y."/>
            <person name="Fujita N."/>
            <person name="Tanasupawat S."/>
        </authorList>
    </citation>
    <scope>NUCLEOTIDE SEQUENCE [LARGE SCALE GENOMIC DNA]</scope>
    <source>
        <strain evidence="5 6">70-3</strain>
    </source>
</reference>
<dbReference type="SMART" id="SM00866">
    <property type="entry name" value="UTRA"/>
    <property type="match status" value="1"/>
</dbReference>
<dbReference type="InterPro" id="IPR028978">
    <property type="entry name" value="Chorismate_lyase_/UTRA_dom_sf"/>
</dbReference>
<dbReference type="CDD" id="cd07377">
    <property type="entry name" value="WHTH_GntR"/>
    <property type="match status" value="1"/>
</dbReference>
<dbReference type="SMART" id="SM00345">
    <property type="entry name" value="HTH_GNTR"/>
    <property type="match status" value="1"/>
</dbReference>
<gene>
    <name evidence="5" type="ORF">St703_05820</name>
</gene>
<dbReference type="Proteomes" id="UP000326951">
    <property type="component" value="Chromosome"/>
</dbReference>
<accession>A0A5K7WU72</accession>
<dbReference type="Gene3D" id="3.40.1410.10">
    <property type="entry name" value="Chorismate lyase-like"/>
    <property type="match status" value="1"/>
</dbReference>
<dbReference type="PRINTS" id="PR00035">
    <property type="entry name" value="HTHGNTR"/>
</dbReference>
<name>A0A5K7WU72_9BACL</name>
<evidence type="ECO:0000256" key="3">
    <source>
        <dbReference type="ARBA" id="ARBA00023163"/>
    </source>
</evidence>
<protein>
    <submittedName>
        <fullName evidence="5">Transcriptional regulator</fullName>
    </submittedName>
</protein>
<evidence type="ECO:0000313" key="6">
    <source>
        <dbReference type="Proteomes" id="UP000326951"/>
    </source>
</evidence>
<dbReference type="EMBL" id="AP021853">
    <property type="protein sequence ID" value="BBN97877.1"/>
    <property type="molecule type" value="Genomic_DNA"/>
</dbReference>
<evidence type="ECO:0000256" key="2">
    <source>
        <dbReference type="ARBA" id="ARBA00023125"/>
    </source>
</evidence>
<keyword evidence="2" id="KW-0238">DNA-binding</keyword>
<dbReference type="InterPro" id="IPR000524">
    <property type="entry name" value="Tscrpt_reg_HTH_GntR"/>
</dbReference>
<dbReference type="AlphaFoldDB" id="A0A5K7WU72"/>
<dbReference type="InterPro" id="IPR050679">
    <property type="entry name" value="Bact_HTH_transcr_reg"/>
</dbReference>
<dbReference type="Pfam" id="PF00392">
    <property type="entry name" value="GntR"/>
    <property type="match status" value="1"/>
</dbReference>